<dbReference type="Proteomes" id="UP000000311">
    <property type="component" value="Unassembled WGS sequence"/>
</dbReference>
<organism evidence="2">
    <name type="scientific">Camponotus floridanus</name>
    <name type="common">Florida carpenter ant</name>
    <dbReference type="NCBI Taxonomy" id="104421"/>
    <lineage>
        <taxon>Eukaryota</taxon>
        <taxon>Metazoa</taxon>
        <taxon>Ecdysozoa</taxon>
        <taxon>Arthropoda</taxon>
        <taxon>Hexapoda</taxon>
        <taxon>Insecta</taxon>
        <taxon>Pterygota</taxon>
        <taxon>Neoptera</taxon>
        <taxon>Endopterygota</taxon>
        <taxon>Hymenoptera</taxon>
        <taxon>Apocrita</taxon>
        <taxon>Aculeata</taxon>
        <taxon>Formicoidea</taxon>
        <taxon>Formicidae</taxon>
        <taxon>Formicinae</taxon>
        <taxon>Camponotus</taxon>
    </lineage>
</organism>
<proteinExistence type="predicted"/>
<evidence type="ECO:0000313" key="2">
    <source>
        <dbReference type="Proteomes" id="UP000000311"/>
    </source>
</evidence>
<feature type="non-terminal residue" evidence="1">
    <location>
        <position position="1"/>
    </location>
</feature>
<gene>
    <name evidence="1" type="ORF">EAG_15501</name>
</gene>
<dbReference type="EMBL" id="GL440801">
    <property type="protein sequence ID" value="EFN65429.1"/>
    <property type="molecule type" value="Genomic_DNA"/>
</dbReference>
<reference evidence="1 2" key="1">
    <citation type="journal article" date="2010" name="Science">
        <title>Genomic comparison of the ants Camponotus floridanus and Harpegnathos saltator.</title>
        <authorList>
            <person name="Bonasio R."/>
            <person name="Zhang G."/>
            <person name="Ye C."/>
            <person name="Mutti N.S."/>
            <person name="Fang X."/>
            <person name="Qin N."/>
            <person name="Donahue G."/>
            <person name="Yang P."/>
            <person name="Li Q."/>
            <person name="Li C."/>
            <person name="Zhang P."/>
            <person name="Huang Z."/>
            <person name="Berger S.L."/>
            <person name="Reinberg D."/>
            <person name="Wang J."/>
            <person name="Liebig J."/>
        </authorList>
    </citation>
    <scope>NUCLEOTIDE SEQUENCE [LARGE SCALE GENOMIC DNA]</scope>
    <source>
        <strain evidence="2">C129</strain>
    </source>
</reference>
<accession>E2AMA6</accession>
<evidence type="ECO:0000313" key="1">
    <source>
        <dbReference type="EMBL" id="EFN65429.1"/>
    </source>
</evidence>
<dbReference type="InParanoid" id="E2AMA6"/>
<feature type="non-terminal residue" evidence="1">
    <location>
        <position position="47"/>
    </location>
</feature>
<sequence>KQLARGDRSINLLDSCHEHDIAYSRSNDLGERYVADRVLAGRARERI</sequence>
<keyword evidence="2" id="KW-1185">Reference proteome</keyword>
<name>E2AMA6_CAMFO</name>
<protein>
    <submittedName>
        <fullName evidence="1">Uncharacterized protein</fullName>
    </submittedName>
</protein>
<dbReference type="AlphaFoldDB" id="E2AMA6"/>